<accession>A0A6C0BLA0</accession>
<dbReference type="EMBL" id="MN739197">
    <property type="protein sequence ID" value="QHS93155.1"/>
    <property type="molecule type" value="Genomic_DNA"/>
</dbReference>
<name>A0A6C0BLA0_9ZZZZ</name>
<organism evidence="1">
    <name type="scientific">viral metagenome</name>
    <dbReference type="NCBI Taxonomy" id="1070528"/>
    <lineage>
        <taxon>unclassified sequences</taxon>
        <taxon>metagenomes</taxon>
        <taxon>organismal metagenomes</taxon>
    </lineage>
</organism>
<sequence length="53" mass="6016">MAQSLRISTHQSMIQFIIHSRDPNNPYISPSDITNLIPSQLHGMINIPEFSSH</sequence>
<evidence type="ECO:0000313" key="1">
    <source>
        <dbReference type="EMBL" id="QHS93155.1"/>
    </source>
</evidence>
<protein>
    <submittedName>
        <fullName evidence="1">Uncharacterized protein</fullName>
    </submittedName>
</protein>
<proteinExistence type="predicted"/>
<dbReference type="AlphaFoldDB" id="A0A6C0BLA0"/>
<reference evidence="1" key="1">
    <citation type="journal article" date="2020" name="Nature">
        <title>Giant virus diversity and host interactions through global metagenomics.</title>
        <authorList>
            <person name="Schulz F."/>
            <person name="Roux S."/>
            <person name="Paez-Espino D."/>
            <person name="Jungbluth S."/>
            <person name="Walsh D.A."/>
            <person name="Denef V.J."/>
            <person name="McMahon K.D."/>
            <person name="Konstantinidis K.T."/>
            <person name="Eloe-Fadrosh E.A."/>
            <person name="Kyrpides N.C."/>
            <person name="Woyke T."/>
        </authorList>
    </citation>
    <scope>NUCLEOTIDE SEQUENCE</scope>
    <source>
        <strain evidence="1">GVMAG-M-3300017651-5</strain>
    </source>
</reference>